<gene>
    <name evidence="1" type="ORF">SAMN04488571_103272</name>
</gene>
<dbReference type="Proteomes" id="UP000326500">
    <property type="component" value="Unassembled WGS sequence"/>
</dbReference>
<sequence length="57" mass="6190">MSRAHLERRLAALEEAANPAVSTWADLVVAVEEGRDPIILSPAMQDLFDSSLSERGP</sequence>
<protein>
    <submittedName>
        <fullName evidence="1">Uncharacterized protein</fullName>
    </submittedName>
</protein>
<keyword evidence="2" id="KW-1185">Reference proteome</keyword>
<evidence type="ECO:0000313" key="1">
    <source>
        <dbReference type="EMBL" id="SDK07879.1"/>
    </source>
</evidence>
<proteinExistence type="predicted"/>
<name>A0A1G8YYB6_9EURY</name>
<accession>A0A1G8YYB6</accession>
<dbReference type="EMBL" id="FNFT01000003">
    <property type="protein sequence ID" value="SDK07879.1"/>
    <property type="molecule type" value="Genomic_DNA"/>
</dbReference>
<evidence type="ECO:0000313" key="2">
    <source>
        <dbReference type="Proteomes" id="UP000326500"/>
    </source>
</evidence>
<reference evidence="1 2" key="1">
    <citation type="submission" date="2016-10" db="EMBL/GenBank/DDBJ databases">
        <authorList>
            <person name="Varghese N."/>
            <person name="Submissions S."/>
        </authorList>
    </citation>
    <scope>NUCLEOTIDE SEQUENCE [LARGE SCALE GENOMIC DNA]</scope>
    <source>
        <strain evidence="1 2">DSM 2373</strain>
    </source>
</reference>
<dbReference type="STRING" id="2200.GCA_001571405_00023"/>
<dbReference type="RefSeq" id="WP_161937555.1">
    <property type="nucleotide sequence ID" value="NZ_BCNX01000003.1"/>
</dbReference>
<dbReference type="AlphaFoldDB" id="A0A1G8YYB6"/>
<organism evidence="1 2">
    <name type="scientific">Methanoculleus thermophilus</name>
    <dbReference type="NCBI Taxonomy" id="2200"/>
    <lineage>
        <taxon>Archaea</taxon>
        <taxon>Methanobacteriati</taxon>
        <taxon>Methanobacteriota</taxon>
        <taxon>Stenosarchaea group</taxon>
        <taxon>Methanomicrobia</taxon>
        <taxon>Methanomicrobiales</taxon>
        <taxon>Methanomicrobiaceae</taxon>
        <taxon>Methanoculleus</taxon>
    </lineage>
</organism>